<dbReference type="AlphaFoldDB" id="A0A2Z3HWL3"/>
<evidence type="ECO:0000259" key="3">
    <source>
        <dbReference type="PROSITE" id="PS51186"/>
    </source>
</evidence>
<keyword evidence="2" id="KW-0012">Acyltransferase</keyword>
<evidence type="ECO:0000256" key="2">
    <source>
        <dbReference type="ARBA" id="ARBA00023315"/>
    </source>
</evidence>
<dbReference type="Pfam" id="PF00583">
    <property type="entry name" value="Acetyltransf_1"/>
    <property type="match status" value="1"/>
</dbReference>
<dbReference type="InterPro" id="IPR016181">
    <property type="entry name" value="Acyl_CoA_acyltransferase"/>
</dbReference>
<proteinExistence type="predicted"/>
<dbReference type="KEGG" id="phb:HYN04_07585"/>
<name>A0A2Z3HWL3_9CAUL</name>
<reference evidence="5" key="1">
    <citation type="submission" date="2018-05" db="EMBL/GenBank/DDBJ databases">
        <title>Genome sequencing of Phenylobacterium sp. HYN0004.</title>
        <authorList>
            <person name="Yi H."/>
            <person name="Baek C."/>
        </authorList>
    </citation>
    <scope>NUCLEOTIDE SEQUENCE [LARGE SCALE GENOMIC DNA]</scope>
    <source>
        <strain evidence="5">HYN0004</strain>
    </source>
</reference>
<dbReference type="Proteomes" id="UP000247763">
    <property type="component" value="Chromosome"/>
</dbReference>
<evidence type="ECO:0000256" key="1">
    <source>
        <dbReference type="ARBA" id="ARBA00022679"/>
    </source>
</evidence>
<dbReference type="OrthoDB" id="9775595at2"/>
<accession>A0A2Z3HWL3</accession>
<sequence>MEADDVARLERATVAGVAPRRVVERDGWILGLDDGPMGRARSAAPLAHEPPPPVTPALVEAYAVEGLPASFRVPDLAPLSPVIRCLAEAGYRPSEPTWMMTAGSGVVSSFANPGVRGPWPVLLAAPDEDWAATFCGPGFDADEGARRVAQLSRSPGARYAAVREGDRTLAVGVLSRAGGVGGIHGMRTAPDQRGQGHAGRILAAFAREAAAWGLKELVLQVEAGNPARRLYRAAGFTELWRYWYWR</sequence>
<dbReference type="EMBL" id="CP029479">
    <property type="protein sequence ID" value="AWM77630.1"/>
    <property type="molecule type" value="Genomic_DNA"/>
</dbReference>
<keyword evidence="5" id="KW-1185">Reference proteome</keyword>
<dbReference type="Gene3D" id="3.40.630.30">
    <property type="match status" value="1"/>
</dbReference>
<protein>
    <submittedName>
        <fullName evidence="4">GNAT family N-acetyltransferase</fullName>
    </submittedName>
</protein>
<dbReference type="PROSITE" id="PS51186">
    <property type="entry name" value="GNAT"/>
    <property type="match status" value="1"/>
</dbReference>
<evidence type="ECO:0000313" key="4">
    <source>
        <dbReference type="EMBL" id="AWM77630.1"/>
    </source>
</evidence>
<keyword evidence="1 4" id="KW-0808">Transferase</keyword>
<dbReference type="SUPFAM" id="SSF55729">
    <property type="entry name" value="Acyl-CoA N-acyltransferases (Nat)"/>
    <property type="match status" value="1"/>
</dbReference>
<gene>
    <name evidence="4" type="ORF">HYN04_07585</name>
</gene>
<dbReference type="InterPro" id="IPR000182">
    <property type="entry name" value="GNAT_dom"/>
</dbReference>
<organism evidence="4 5">
    <name type="scientific">Phenylobacterium parvum</name>
    <dbReference type="NCBI Taxonomy" id="2201350"/>
    <lineage>
        <taxon>Bacteria</taxon>
        <taxon>Pseudomonadati</taxon>
        <taxon>Pseudomonadota</taxon>
        <taxon>Alphaproteobacteria</taxon>
        <taxon>Caulobacterales</taxon>
        <taxon>Caulobacteraceae</taxon>
        <taxon>Phenylobacterium</taxon>
    </lineage>
</organism>
<dbReference type="PANTHER" id="PTHR43420">
    <property type="entry name" value="ACETYLTRANSFERASE"/>
    <property type="match status" value="1"/>
</dbReference>
<feature type="domain" description="N-acetyltransferase" evidence="3">
    <location>
        <begin position="120"/>
        <end position="246"/>
    </location>
</feature>
<evidence type="ECO:0000313" key="5">
    <source>
        <dbReference type="Proteomes" id="UP000247763"/>
    </source>
</evidence>
<dbReference type="GO" id="GO:0016747">
    <property type="term" value="F:acyltransferase activity, transferring groups other than amino-acyl groups"/>
    <property type="evidence" value="ECO:0007669"/>
    <property type="project" value="InterPro"/>
</dbReference>
<dbReference type="RefSeq" id="WP_110450197.1">
    <property type="nucleotide sequence ID" value="NZ_CP029479.1"/>
</dbReference>
<dbReference type="InterPro" id="IPR050680">
    <property type="entry name" value="YpeA/RimI_acetyltransf"/>
</dbReference>
<dbReference type="PANTHER" id="PTHR43420:SF44">
    <property type="entry name" value="ACETYLTRANSFERASE YPEA"/>
    <property type="match status" value="1"/>
</dbReference>